<evidence type="ECO:0000313" key="2">
    <source>
        <dbReference type="EMBL" id="MRG61265.1"/>
    </source>
</evidence>
<protein>
    <recommendedName>
        <fullName evidence="4">ECF transporter S component</fullName>
    </recommendedName>
</protein>
<evidence type="ECO:0000256" key="1">
    <source>
        <dbReference type="SAM" id="Phobius"/>
    </source>
</evidence>
<dbReference type="InterPro" id="IPR017195">
    <property type="entry name" value="ABC_thiamin-permease_prd"/>
</dbReference>
<keyword evidence="1" id="KW-1133">Transmembrane helix</keyword>
<dbReference type="Proteomes" id="UP000431080">
    <property type="component" value="Unassembled WGS sequence"/>
</dbReference>
<proteinExistence type="predicted"/>
<keyword evidence="1" id="KW-0472">Membrane</keyword>
<evidence type="ECO:0008006" key="4">
    <source>
        <dbReference type="Google" id="ProtNLM"/>
    </source>
</evidence>
<comment type="caution">
    <text evidence="2">The sequence shown here is derived from an EMBL/GenBank/DDBJ whole genome shotgun (WGS) entry which is preliminary data.</text>
</comment>
<keyword evidence="1" id="KW-0812">Transmembrane</keyword>
<sequence>MAPARRADRRGGAELHEVTGPGVSGRLVTVTTPASPAAPAKRPSPYSTSYLLTAAAIAAATAILLVVGNWVAYATAAVPWMNGVTLGLWVLPFALALRLLPLPGTTLLVALFAGIVMGPFQPDGFRAILVNLWFALFFEIVFAVTLYRVRALWLFIVGGVLTGGVWGATLALSLDATSMVPGVIAATVLIPTASGALGAWLGVVIADGLIARGVGSTTRKRLEQRRAARVAAAAPAPEAAPEAG</sequence>
<feature type="transmembrane region" description="Helical" evidence="1">
    <location>
        <begin position="184"/>
        <end position="211"/>
    </location>
</feature>
<dbReference type="AlphaFoldDB" id="A0A6I2F708"/>
<reference evidence="2 3" key="1">
    <citation type="submission" date="2019-10" db="EMBL/GenBank/DDBJ databases">
        <authorList>
            <person name="Nie G."/>
            <person name="Ming H."/>
            <person name="Yi B."/>
        </authorList>
    </citation>
    <scope>NUCLEOTIDE SEQUENCE [LARGE SCALE GENOMIC DNA]</scope>
    <source>
        <strain evidence="2 3">CFH 90414</strain>
    </source>
</reference>
<feature type="transmembrane region" description="Helical" evidence="1">
    <location>
        <begin position="127"/>
        <end position="147"/>
    </location>
</feature>
<evidence type="ECO:0000313" key="3">
    <source>
        <dbReference type="Proteomes" id="UP000431080"/>
    </source>
</evidence>
<keyword evidence="3" id="KW-1185">Reference proteome</keyword>
<gene>
    <name evidence="2" type="ORF">GE115_15525</name>
</gene>
<feature type="transmembrane region" description="Helical" evidence="1">
    <location>
        <begin position="104"/>
        <end position="121"/>
    </location>
</feature>
<feature type="transmembrane region" description="Helical" evidence="1">
    <location>
        <begin position="152"/>
        <end position="172"/>
    </location>
</feature>
<dbReference type="Pfam" id="PF09819">
    <property type="entry name" value="ABC_cobalt"/>
    <property type="match status" value="1"/>
</dbReference>
<organism evidence="2 3">
    <name type="scientific">Agromyces agglutinans</name>
    <dbReference type="NCBI Taxonomy" id="2662258"/>
    <lineage>
        <taxon>Bacteria</taxon>
        <taxon>Bacillati</taxon>
        <taxon>Actinomycetota</taxon>
        <taxon>Actinomycetes</taxon>
        <taxon>Micrococcales</taxon>
        <taxon>Microbacteriaceae</taxon>
        <taxon>Agromyces</taxon>
    </lineage>
</organism>
<feature type="transmembrane region" description="Helical" evidence="1">
    <location>
        <begin position="50"/>
        <end position="71"/>
    </location>
</feature>
<dbReference type="EMBL" id="WJIF01000011">
    <property type="protein sequence ID" value="MRG61265.1"/>
    <property type="molecule type" value="Genomic_DNA"/>
</dbReference>
<feature type="transmembrane region" description="Helical" evidence="1">
    <location>
        <begin position="77"/>
        <end position="97"/>
    </location>
</feature>
<accession>A0A6I2F708</accession>
<name>A0A6I2F708_9MICO</name>